<dbReference type="Gene3D" id="1.10.510.10">
    <property type="entry name" value="Transferase(Phosphotransferase) domain 1"/>
    <property type="match status" value="1"/>
</dbReference>
<organism evidence="1 2">
    <name type="scientific">Dendrobium catenatum</name>
    <dbReference type="NCBI Taxonomy" id="906689"/>
    <lineage>
        <taxon>Eukaryota</taxon>
        <taxon>Viridiplantae</taxon>
        <taxon>Streptophyta</taxon>
        <taxon>Embryophyta</taxon>
        <taxon>Tracheophyta</taxon>
        <taxon>Spermatophyta</taxon>
        <taxon>Magnoliopsida</taxon>
        <taxon>Liliopsida</taxon>
        <taxon>Asparagales</taxon>
        <taxon>Orchidaceae</taxon>
        <taxon>Epidendroideae</taxon>
        <taxon>Malaxideae</taxon>
        <taxon>Dendrobiinae</taxon>
        <taxon>Dendrobium</taxon>
    </lineage>
</organism>
<name>A0A2I0VH31_9ASPA</name>
<reference evidence="1 2" key="1">
    <citation type="journal article" date="2016" name="Sci. Rep.">
        <title>The Dendrobium catenatum Lindl. genome sequence provides insights into polysaccharide synthase, floral development and adaptive evolution.</title>
        <authorList>
            <person name="Zhang G.Q."/>
            <person name="Xu Q."/>
            <person name="Bian C."/>
            <person name="Tsai W.C."/>
            <person name="Yeh C.M."/>
            <person name="Liu K.W."/>
            <person name="Yoshida K."/>
            <person name="Zhang L.S."/>
            <person name="Chang S.B."/>
            <person name="Chen F."/>
            <person name="Shi Y."/>
            <person name="Su Y.Y."/>
            <person name="Zhang Y.Q."/>
            <person name="Chen L.J."/>
            <person name="Yin Y."/>
            <person name="Lin M."/>
            <person name="Huang H."/>
            <person name="Deng H."/>
            <person name="Wang Z.W."/>
            <person name="Zhu S.L."/>
            <person name="Zhao X."/>
            <person name="Deng C."/>
            <person name="Niu S.C."/>
            <person name="Huang J."/>
            <person name="Wang M."/>
            <person name="Liu G.H."/>
            <person name="Yang H.J."/>
            <person name="Xiao X.J."/>
            <person name="Hsiao Y.Y."/>
            <person name="Wu W.L."/>
            <person name="Chen Y.Y."/>
            <person name="Mitsuda N."/>
            <person name="Ohme-Takagi M."/>
            <person name="Luo Y.B."/>
            <person name="Van de Peer Y."/>
            <person name="Liu Z.J."/>
        </authorList>
    </citation>
    <scope>NUCLEOTIDE SEQUENCE [LARGE SCALE GENOMIC DNA]</scope>
    <source>
        <tissue evidence="1">The whole plant</tissue>
    </source>
</reference>
<sequence length="98" mass="10966">MPSLYGAWIACIGAFQAYMIHGLISCQHKSCTVWKQNDGSGTTHLHTMVVQATMNKDVGYDFAVDIWSLGFTIIELFTGKHSWSGLEVVILLDYEHKT</sequence>
<gene>
    <name evidence="1" type="ORF">MA16_Dca027538</name>
</gene>
<evidence type="ECO:0000313" key="2">
    <source>
        <dbReference type="Proteomes" id="UP000233837"/>
    </source>
</evidence>
<keyword evidence="2" id="KW-1185">Reference proteome</keyword>
<evidence type="ECO:0000313" key="1">
    <source>
        <dbReference type="EMBL" id="PKU62674.1"/>
    </source>
</evidence>
<accession>A0A2I0VH31</accession>
<dbReference type="Proteomes" id="UP000233837">
    <property type="component" value="Unassembled WGS sequence"/>
</dbReference>
<dbReference type="STRING" id="906689.A0A2I0VH31"/>
<dbReference type="SUPFAM" id="SSF56112">
    <property type="entry name" value="Protein kinase-like (PK-like)"/>
    <property type="match status" value="1"/>
</dbReference>
<evidence type="ECO:0008006" key="3">
    <source>
        <dbReference type="Google" id="ProtNLM"/>
    </source>
</evidence>
<dbReference type="AlphaFoldDB" id="A0A2I0VH31"/>
<proteinExistence type="predicted"/>
<dbReference type="EMBL" id="KZ504303">
    <property type="protein sequence ID" value="PKU62674.1"/>
    <property type="molecule type" value="Genomic_DNA"/>
</dbReference>
<dbReference type="InterPro" id="IPR011009">
    <property type="entry name" value="Kinase-like_dom_sf"/>
</dbReference>
<reference evidence="1 2" key="2">
    <citation type="journal article" date="2017" name="Nature">
        <title>The Apostasia genome and the evolution of orchids.</title>
        <authorList>
            <person name="Zhang G.Q."/>
            <person name="Liu K.W."/>
            <person name="Li Z."/>
            <person name="Lohaus R."/>
            <person name="Hsiao Y.Y."/>
            <person name="Niu S.C."/>
            <person name="Wang J.Y."/>
            <person name="Lin Y.C."/>
            <person name="Xu Q."/>
            <person name="Chen L.J."/>
            <person name="Yoshida K."/>
            <person name="Fujiwara S."/>
            <person name="Wang Z.W."/>
            <person name="Zhang Y.Q."/>
            <person name="Mitsuda N."/>
            <person name="Wang M."/>
            <person name="Liu G.H."/>
            <person name="Pecoraro L."/>
            <person name="Huang H.X."/>
            <person name="Xiao X.J."/>
            <person name="Lin M."/>
            <person name="Wu X.Y."/>
            <person name="Wu W.L."/>
            <person name="Chen Y.Y."/>
            <person name="Chang S.B."/>
            <person name="Sakamoto S."/>
            <person name="Ohme-Takagi M."/>
            <person name="Yagi M."/>
            <person name="Zeng S.J."/>
            <person name="Shen C.Y."/>
            <person name="Yeh C.M."/>
            <person name="Luo Y.B."/>
            <person name="Tsai W.C."/>
            <person name="Van de Peer Y."/>
            <person name="Liu Z.J."/>
        </authorList>
    </citation>
    <scope>NUCLEOTIDE SEQUENCE [LARGE SCALE GENOMIC DNA]</scope>
    <source>
        <tissue evidence="1">The whole plant</tissue>
    </source>
</reference>
<protein>
    <recommendedName>
        <fullName evidence="3">Protein kinase domain-containing protein</fullName>
    </recommendedName>
</protein>